<dbReference type="GO" id="GO:0042025">
    <property type="term" value="C:host cell nucleus"/>
    <property type="evidence" value="ECO:0007669"/>
    <property type="project" value="UniProtKB-SubCell"/>
</dbReference>
<protein>
    <recommendedName>
        <fullName evidence="3">Protein PB1-F2</fullName>
    </recommendedName>
</protein>
<reference evidence="6" key="2">
    <citation type="submission" date="2016-01" db="EMBL/GenBank/DDBJ databases">
        <authorList>
            <consortium name="The NIAID Influenza Genome Sequencing Consortium"/>
        </authorList>
    </citation>
    <scope>NUCLEOTIDE SEQUENCE [LARGE SCALE GENOMIC DNA]</scope>
</reference>
<proteinExistence type="inferred from homology"/>
<comment type="function">
    <text evidence="3">May play an important role in promoting lung pathology in both primary viral infection and secondary bacterial infection.</text>
</comment>
<dbReference type="GO" id="GO:0044164">
    <property type="term" value="C:host cell cytosol"/>
    <property type="evidence" value="ECO:0007669"/>
    <property type="project" value="UniProtKB-SubCell"/>
</dbReference>
<dbReference type="GO" id="GO:0016020">
    <property type="term" value="C:membrane"/>
    <property type="evidence" value="ECO:0007669"/>
    <property type="project" value="UniProtKB-UniRule"/>
</dbReference>
<evidence type="ECO:0000313" key="6">
    <source>
        <dbReference type="Proteomes" id="UP000138573"/>
    </source>
</evidence>
<evidence type="ECO:0000256" key="2">
    <source>
        <dbReference type="ARBA" id="ARBA00023200"/>
    </source>
</evidence>
<evidence type="ECO:0000256" key="3">
    <source>
        <dbReference type="HAMAP-Rule" id="MF_04064"/>
    </source>
</evidence>
<comment type="similarity">
    <text evidence="3">Belongs to the influenza viruses PB1-F2 family.</text>
</comment>
<reference evidence="6" key="1">
    <citation type="submission" date="2016-01" db="EMBL/GenBank/DDBJ databases">
        <title>The NIAID Influenza Genome Sequencing Project.</title>
        <authorList>
            <person name="Das S.R."/>
            <person name="Halpin R.A."/>
            <person name="Lin X."/>
            <person name="Simenauer A."/>
            <person name="Akopov A."/>
            <person name="Fedorova N."/>
            <person name="Puri V."/>
            <person name="Stockwell T."/>
            <person name="Amedeo P."/>
            <person name="Katzel D."/>
            <person name="Schobel S."/>
            <person name="Shrivastava S."/>
            <person name="Hill N."/>
            <person name="Puryear W."/>
            <person name="Bao Y."/>
            <person name="Sanders R."/>
            <person name="Zhdanov S."/>
            <person name="Kiryutin B."/>
            <person name="Lipman D.J."/>
            <person name="Tatusova T."/>
            <person name="Runstadler J."/>
        </authorList>
    </citation>
    <scope>NUCLEOTIDE SEQUENCE [LARGE SCALE GENOMIC DNA]</scope>
</reference>
<feature type="region of interest" description="Disordered" evidence="4">
    <location>
        <begin position="1"/>
        <end position="33"/>
    </location>
</feature>
<keyword evidence="1 3" id="KW-1048">Host nucleus</keyword>
<evidence type="ECO:0000313" key="5">
    <source>
        <dbReference type="EMBL" id="ALZ48490.1"/>
    </source>
</evidence>
<dbReference type="EMBL" id="CY196810">
    <property type="protein sequence ID" value="ALZ48490.1"/>
    <property type="molecule type" value="Viral_cRNA"/>
</dbReference>
<sequence>MEQEQGIPWIQSTGHISTQRRENGQQTQRLGHPSLTRLMDRYQRIMSQADMHKQIVS</sequence>
<accession>A0A0U4EH63</accession>
<name>A0A0U4EH63_9INFA</name>
<dbReference type="HAMAP" id="MF_04064">
    <property type="entry name" value="INFV_PB1F2"/>
    <property type="match status" value="1"/>
</dbReference>
<evidence type="ECO:0000256" key="1">
    <source>
        <dbReference type="ARBA" id="ARBA00022562"/>
    </source>
</evidence>
<evidence type="ECO:0000256" key="4">
    <source>
        <dbReference type="SAM" id="MobiDB-lite"/>
    </source>
</evidence>
<organism evidence="5 6">
    <name type="scientific">Influenza A virus</name>
    <name type="common">A/glaucous-winged gull/Southcentral Alaska/12NH01647/2008(H16N3)</name>
    <dbReference type="NCBI Taxonomy" id="1766449"/>
    <lineage>
        <taxon>Viruses</taxon>
        <taxon>Riboviria</taxon>
        <taxon>Orthornavirae</taxon>
        <taxon>Negarnaviricota</taxon>
        <taxon>Polyploviricotina</taxon>
        <taxon>Insthoviricetes</taxon>
        <taxon>Articulavirales</taxon>
        <taxon>Orthomyxoviridae</taxon>
        <taxon>Alphainfluenzavirus</taxon>
        <taxon>Alphainfluenzavirus influenzae</taxon>
        <taxon>Influenza A virus</taxon>
    </lineage>
</organism>
<dbReference type="Pfam" id="PF11986">
    <property type="entry name" value="PB1-F2"/>
    <property type="match status" value="1"/>
</dbReference>
<gene>
    <name evidence="5" type="primary">PB1-F2</name>
    <name evidence="3" type="synonym">PB1</name>
</gene>
<keyword evidence="2 3" id="KW-1035">Host cytoplasm</keyword>
<dbReference type="InterPro" id="IPR021045">
    <property type="entry name" value="Flu_proapoptotic_PB1-F2"/>
</dbReference>
<comment type="subcellular location">
    <subcellularLocation>
        <location evidence="3">Host nucleus</location>
    </subcellularLocation>
    <subcellularLocation>
        <location evidence="3">Host cytoplasm</location>
        <location evidence="3">Host cytosol</location>
    </subcellularLocation>
</comment>
<dbReference type="Proteomes" id="UP000138573">
    <property type="component" value="Genome"/>
</dbReference>